<evidence type="ECO:0000313" key="3">
    <source>
        <dbReference type="Proteomes" id="UP000325516"/>
    </source>
</evidence>
<keyword evidence="3" id="KW-1185">Reference proteome</keyword>
<feature type="transmembrane region" description="Helical" evidence="1">
    <location>
        <begin position="57"/>
        <end position="75"/>
    </location>
</feature>
<name>A0A5J6L4C4_9MICO</name>
<proteinExistence type="predicted"/>
<dbReference type="RefSeq" id="WP_150924709.1">
    <property type="nucleotide sequence ID" value="NZ_CP044232.1"/>
</dbReference>
<accession>A0A5J6L4C4</accession>
<dbReference type="Pfam" id="PF06897">
    <property type="entry name" value="DUF1269"/>
    <property type="match status" value="1"/>
</dbReference>
<keyword evidence="1" id="KW-1133">Transmembrane helix</keyword>
<dbReference type="AlphaFoldDB" id="A0A5J6L4C4"/>
<keyword evidence="1" id="KW-0812">Transmembrane</keyword>
<protein>
    <submittedName>
        <fullName evidence="2">DUF1269 domain-containing protein</fullName>
    </submittedName>
</protein>
<sequence>MTDPNYSLLVAAYDDESSAQGDFTEMKRADDLNVVAAVVLSRDAEGKVHVKEHGGRVVVYGTTIGAVAGLVIGLFAPPLLLTGVIGAVVGAGVGAGAGELIQRHEEKQIGVDADEWLPVGSSAIVAVVDDVYLDRVDRAFEKASKHIARAIDKGDYDAVVKAVNKGDEKIVEALNS</sequence>
<dbReference type="InterPro" id="IPR009200">
    <property type="entry name" value="DUF1269_membrane"/>
</dbReference>
<evidence type="ECO:0000313" key="2">
    <source>
        <dbReference type="EMBL" id="QEW03235.1"/>
    </source>
</evidence>
<reference evidence="3" key="1">
    <citation type="submission" date="2019-09" db="EMBL/GenBank/DDBJ databases">
        <title>Mumia zhuanghuii sp. nov. isolated from the intestinal contents of plateau pika (Ochotona curzoniae) in the Qinghai-Tibet plateau of China.</title>
        <authorList>
            <person name="Tian Z."/>
        </authorList>
    </citation>
    <scope>NUCLEOTIDE SEQUENCE [LARGE SCALE GENOMIC DNA]</scope>
    <source>
        <strain evidence="3">L-031</strain>
    </source>
</reference>
<gene>
    <name evidence="2" type="ORF">F6J85_09045</name>
</gene>
<dbReference type="EMBL" id="CP044232">
    <property type="protein sequence ID" value="QEW03235.1"/>
    <property type="molecule type" value="Genomic_DNA"/>
</dbReference>
<keyword evidence="1" id="KW-0472">Membrane</keyword>
<dbReference type="Proteomes" id="UP000325516">
    <property type="component" value="Chromosome"/>
</dbReference>
<feature type="transmembrane region" description="Helical" evidence="1">
    <location>
        <begin position="81"/>
        <end position="101"/>
    </location>
</feature>
<dbReference type="KEGG" id="mlz:F6J85_09045"/>
<evidence type="ECO:0000256" key="1">
    <source>
        <dbReference type="SAM" id="Phobius"/>
    </source>
</evidence>
<organism evidence="2 3">
    <name type="scientific">Microbacterium lushaniae</name>
    <dbReference type="NCBI Taxonomy" id="2614639"/>
    <lineage>
        <taxon>Bacteria</taxon>
        <taxon>Bacillati</taxon>
        <taxon>Actinomycetota</taxon>
        <taxon>Actinomycetes</taxon>
        <taxon>Micrococcales</taxon>
        <taxon>Microbacteriaceae</taxon>
        <taxon>Microbacterium</taxon>
    </lineage>
</organism>